<reference evidence="1 2" key="1">
    <citation type="journal article" date="2014" name="PLoS Genet.">
        <title>The Genome of Spironucleus salmonicida Highlights a Fish Pathogen Adapted to Fluctuating Environments.</title>
        <authorList>
            <person name="Xu F."/>
            <person name="Jerlstrom-Hultqvist J."/>
            <person name="Einarsson E."/>
            <person name="Astvaldsson A."/>
            <person name="Svard S.G."/>
            <person name="Andersson J.O."/>
        </authorList>
    </citation>
    <scope>NUCLEOTIDE SEQUENCE</scope>
    <source>
        <strain evidence="2">ATCC 50377</strain>
    </source>
</reference>
<dbReference type="Proteomes" id="UP000018208">
    <property type="component" value="Unassembled WGS sequence"/>
</dbReference>
<dbReference type="EMBL" id="AUWU02000003">
    <property type="protein sequence ID" value="KAH0574771.1"/>
    <property type="molecule type" value="Genomic_DNA"/>
</dbReference>
<evidence type="ECO:0000313" key="2">
    <source>
        <dbReference type="EMBL" id="KAH0574771.1"/>
    </source>
</evidence>
<sequence>MEVVTISYGKNPAFMDQHFWNILQKNPEQFNCNFYQKNDEFIPRAVTFCNADDIGPTPWGLDLPEIDQQDDSQIINNQKPLSDYHQNYFKKSSEIYNQAYAQSGALLYTAWQNNQLNFIEDARVKLNNIQLPTDFMENKRTFIPFTDFDHEKVNLLDNIRIQLEKCDSIDTFFMFQEPDYQSSQLEILDFLSQNTPKTSIFVYDIDHSEMKFKQIYQSKFQYDLNDFSTHGVLVRQAQQDVYQDSSISAIQLAQFIKKLSTDKYEIDNILRGIQTSPIQNLLKSYQVLEGDLNEEVDLEDMIQNSFSSVLLKDEKVNARHNRWLQIQQADIELSDTFPFLFKKILGIDWRTQVRQEQLLYNGKQNKTMLDSSIDLFQRVRQQLVFGIDEDQYQQSKEFILNQYEAYGGCVDHDFLSDSE</sequence>
<reference evidence="2" key="2">
    <citation type="submission" date="2020-12" db="EMBL/GenBank/DDBJ databases">
        <title>New Spironucleus salmonicida genome in near-complete chromosomes.</title>
        <authorList>
            <person name="Xu F."/>
            <person name="Kurt Z."/>
            <person name="Jimenez-Gonzalez A."/>
            <person name="Astvaldsson A."/>
            <person name="Andersson J.O."/>
            <person name="Svard S.G."/>
        </authorList>
    </citation>
    <scope>NUCLEOTIDE SEQUENCE</scope>
    <source>
        <strain evidence="2">ATCC 50377</strain>
    </source>
</reference>
<dbReference type="VEuPathDB" id="GiardiaDB:SS50377_22386"/>
<gene>
    <name evidence="1" type="ORF">SS50377_18428</name>
    <name evidence="2" type="ORF">SS50377_22386</name>
</gene>
<evidence type="ECO:0000313" key="3">
    <source>
        <dbReference type="Proteomes" id="UP000018208"/>
    </source>
</evidence>
<proteinExistence type="predicted"/>
<organism evidence="1">
    <name type="scientific">Spironucleus salmonicida</name>
    <dbReference type="NCBI Taxonomy" id="348837"/>
    <lineage>
        <taxon>Eukaryota</taxon>
        <taxon>Metamonada</taxon>
        <taxon>Diplomonadida</taxon>
        <taxon>Hexamitidae</taxon>
        <taxon>Hexamitinae</taxon>
        <taxon>Spironucleus</taxon>
    </lineage>
</organism>
<name>V6LN23_9EUKA</name>
<dbReference type="EMBL" id="KI546166">
    <property type="protein sequence ID" value="EST42119.1"/>
    <property type="molecule type" value="Genomic_DNA"/>
</dbReference>
<accession>V6LN23</accession>
<keyword evidence="3" id="KW-1185">Reference proteome</keyword>
<dbReference type="AlphaFoldDB" id="V6LN23"/>
<protein>
    <submittedName>
        <fullName evidence="1">Uncharacterized protein</fullName>
    </submittedName>
</protein>
<evidence type="ECO:0000313" key="1">
    <source>
        <dbReference type="EMBL" id="EST42119.1"/>
    </source>
</evidence>